<proteinExistence type="predicted"/>
<feature type="compositionally biased region" description="Acidic residues" evidence="1">
    <location>
        <begin position="295"/>
        <end position="313"/>
    </location>
</feature>
<keyword evidence="3" id="KW-1185">Reference proteome</keyword>
<feature type="compositionally biased region" description="Basic residues" evidence="1">
    <location>
        <begin position="71"/>
        <end position="81"/>
    </location>
</feature>
<comment type="caution">
    <text evidence="2">The sequence shown here is derived from an EMBL/GenBank/DDBJ whole genome shotgun (WGS) entry which is preliminary data.</text>
</comment>
<dbReference type="AlphaFoldDB" id="A0A9K3Q4R0"/>
<evidence type="ECO:0000256" key="1">
    <source>
        <dbReference type="SAM" id="MobiDB-lite"/>
    </source>
</evidence>
<feature type="compositionally biased region" description="Acidic residues" evidence="1">
    <location>
        <begin position="253"/>
        <end position="265"/>
    </location>
</feature>
<reference evidence="2" key="1">
    <citation type="journal article" date="2021" name="Sci. Rep.">
        <title>Diploid genomic architecture of Nitzschia inconspicua, an elite biomass production diatom.</title>
        <authorList>
            <person name="Oliver A."/>
            <person name="Podell S."/>
            <person name="Pinowska A."/>
            <person name="Traller J.C."/>
            <person name="Smith S.R."/>
            <person name="McClure R."/>
            <person name="Beliaev A."/>
            <person name="Bohutskyi P."/>
            <person name="Hill E.A."/>
            <person name="Rabines A."/>
            <person name="Zheng H."/>
            <person name="Allen L.Z."/>
            <person name="Kuo A."/>
            <person name="Grigoriev I.V."/>
            <person name="Allen A.E."/>
            <person name="Hazlebeck D."/>
            <person name="Allen E.E."/>
        </authorList>
    </citation>
    <scope>NUCLEOTIDE SEQUENCE</scope>
    <source>
        <strain evidence="2">Hildebrandi</strain>
    </source>
</reference>
<dbReference type="Proteomes" id="UP000693970">
    <property type="component" value="Unassembled WGS sequence"/>
</dbReference>
<feature type="compositionally biased region" description="Acidic residues" evidence="1">
    <location>
        <begin position="39"/>
        <end position="49"/>
    </location>
</feature>
<name>A0A9K3Q4R0_9STRA</name>
<evidence type="ECO:0000313" key="2">
    <source>
        <dbReference type="EMBL" id="KAG7370661.1"/>
    </source>
</evidence>
<dbReference type="OrthoDB" id="48655at2759"/>
<feature type="region of interest" description="Disordered" evidence="1">
    <location>
        <begin position="453"/>
        <end position="497"/>
    </location>
</feature>
<dbReference type="EMBL" id="JAGRRH010000004">
    <property type="protein sequence ID" value="KAG7370661.1"/>
    <property type="molecule type" value="Genomic_DNA"/>
</dbReference>
<sequence>MPFPSSKIDTTTEFQKVRVWEYSETWNNPFSNDDQTTLDGEDDDDDDLDPMDRRSYRYDKKKKSSNSSSSKQKRRRHKHKKVSAEESSQADSLLSSILSESELEDVERFMPSVTEVVQEDDELDDDCDSMNVLSSVRPVSKMPSNNDPRTRRERPQPLSAKQVLSFDEEELGAARRRHRTTMEDDSLHVHARYRDDTSSLEDNDALTPAEGNVEDDESNILNPFSGMDDLIKKKPSADSSGGGNKQNSNPFEDNSEEDDSVATDDDNMHIETTLQEERGVIEISPRSKSMKVVDSEEEEEEEEVDDDEDDDEDIVESSKRLLRMCDERIQYQQHNEEVQTLKATVEQMKNQAEAMAEQLRRAVETKCDLVLAQNEMERRHEQVMISKDQELKDMRMYIQEILDMQAKSELNFMNEISSLARKLEIVEEKRLKENKEKDNTIVQLESKVLDLQTGSVRGSSSRRSFRNPFDSSSSVGSLSNASRQSSVRSRQKKIHPV</sequence>
<gene>
    <name evidence="2" type="ORF">IV203_019231</name>
</gene>
<evidence type="ECO:0000313" key="3">
    <source>
        <dbReference type="Proteomes" id="UP000693970"/>
    </source>
</evidence>
<feature type="region of interest" description="Disordered" evidence="1">
    <location>
        <begin position="118"/>
        <end position="313"/>
    </location>
</feature>
<reference evidence="2" key="2">
    <citation type="submission" date="2021-04" db="EMBL/GenBank/DDBJ databases">
        <authorList>
            <person name="Podell S."/>
        </authorList>
    </citation>
    <scope>NUCLEOTIDE SEQUENCE</scope>
    <source>
        <strain evidence="2">Hildebrandi</strain>
    </source>
</reference>
<feature type="compositionally biased region" description="Low complexity" evidence="1">
    <location>
        <begin position="454"/>
        <end position="488"/>
    </location>
</feature>
<feature type="compositionally biased region" description="Acidic residues" evidence="1">
    <location>
        <begin position="118"/>
        <end position="128"/>
    </location>
</feature>
<organism evidence="2 3">
    <name type="scientific">Nitzschia inconspicua</name>
    <dbReference type="NCBI Taxonomy" id="303405"/>
    <lineage>
        <taxon>Eukaryota</taxon>
        <taxon>Sar</taxon>
        <taxon>Stramenopiles</taxon>
        <taxon>Ochrophyta</taxon>
        <taxon>Bacillariophyta</taxon>
        <taxon>Bacillariophyceae</taxon>
        <taxon>Bacillariophycidae</taxon>
        <taxon>Bacillariales</taxon>
        <taxon>Bacillariaceae</taxon>
        <taxon>Nitzschia</taxon>
    </lineage>
</organism>
<protein>
    <submittedName>
        <fullName evidence="2">Uncharacterized protein</fullName>
    </submittedName>
</protein>
<feature type="region of interest" description="Disordered" evidence="1">
    <location>
        <begin position="25"/>
        <end position="106"/>
    </location>
</feature>
<accession>A0A9K3Q4R0</accession>
<feature type="compositionally biased region" description="Basic and acidic residues" evidence="1">
    <location>
        <begin position="180"/>
        <end position="197"/>
    </location>
</feature>